<dbReference type="Pfam" id="PF12802">
    <property type="entry name" value="MarR_2"/>
    <property type="match status" value="1"/>
</dbReference>
<evidence type="ECO:0000259" key="1">
    <source>
        <dbReference type="PROSITE" id="PS50995"/>
    </source>
</evidence>
<dbReference type="InterPro" id="IPR000835">
    <property type="entry name" value="HTH_MarR-typ"/>
</dbReference>
<evidence type="ECO:0000313" key="2">
    <source>
        <dbReference type="EMBL" id="CCH72361.1"/>
    </source>
</evidence>
<accession>W6JUV6</accession>
<dbReference type="SMART" id="SM00347">
    <property type="entry name" value="HTH_MARR"/>
    <property type="match status" value="1"/>
</dbReference>
<evidence type="ECO:0000313" key="3">
    <source>
        <dbReference type="Proteomes" id="UP000035763"/>
    </source>
</evidence>
<gene>
    <name evidence="2" type="ORF">BN11_160017</name>
</gene>
<dbReference type="InterPro" id="IPR039422">
    <property type="entry name" value="MarR/SlyA-like"/>
</dbReference>
<comment type="caution">
    <text evidence="2">The sequence shown here is derived from an EMBL/GenBank/DDBJ whole genome shotgun (WGS) entry which is preliminary data.</text>
</comment>
<feature type="domain" description="HTH marR-type" evidence="1">
    <location>
        <begin position="24"/>
        <end position="158"/>
    </location>
</feature>
<name>W6JUV6_9MICO</name>
<dbReference type="AlphaFoldDB" id="W6JUV6"/>
<dbReference type="GO" id="GO:0003700">
    <property type="term" value="F:DNA-binding transcription factor activity"/>
    <property type="evidence" value="ECO:0007669"/>
    <property type="project" value="InterPro"/>
</dbReference>
<dbReference type="STRING" id="1193182.BN11_160017"/>
<proteinExistence type="predicted"/>
<dbReference type="PANTHER" id="PTHR33164">
    <property type="entry name" value="TRANSCRIPTIONAL REGULATOR, MARR FAMILY"/>
    <property type="match status" value="1"/>
</dbReference>
<dbReference type="InterPro" id="IPR036388">
    <property type="entry name" value="WH-like_DNA-bd_sf"/>
</dbReference>
<dbReference type="RefSeq" id="WP_048693753.1">
    <property type="nucleotide sequence ID" value="NZ_HG764815.1"/>
</dbReference>
<dbReference type="SUPFAM" id="SSF46785">
    <property type="entry name" value="Winged helix' DNA-binding domain"/>
    <property type="match status" value="1"/>
</dbReference>
<dbReference type="GO" id="GO:0006950">
    <property type="term" value="P:response to stress"/>
    <property type="evidence" value="ECO:0007669"/>
    <property type="project" value="TreeGrafter"/>
</dbReference>
<dbReference type="EMBL" id="CAJA01000068">
    <property type="protein sequence ID" value="CCH72361.1"/>
    <property type="molecule type" value="Genomic_DNA"/>
</dbReference>
<dbReference type="Gene3D" id="1.10.10.10">
    <property type="entry name" value="Winged helix-like DNA-binding domain superfamily/Winged helix DNA-binding domain"/>
    <property type="match status" value="1"/>
</dbReference>
<protein>
    <submittedName>
        <fullName evidence="2">Putative MarR-family transcriptional regulator</fullName>
    </submittedName>
</protein>
<dbReference type="PROSITE" id="PS50995">
    <property type="entry name" value="HTH_MARR_2"/>
    <property type="match status" value="1"/>
</dbReference>
<dbReference type="InterPro" id="IPR036390">
    <property type="entry name" value="WH_DNA-bd_sf"/>
</dbReference>
<dbReference type="Proteomes" id="UP000035763">
    <property type="component" value="Unassembled WGS sequence"/>
</dbReference>
<sequence length="164" mass="17687">MSGARAEYQAAVDAYVAAGGDASVQRAITAISQVTKKLDQWYDRQLADLGISHGDWSVLSQLAKADGGPLTPSLLADAANLAPSSMTSRLDRMCARGLVVREPDQVKRTRVLVTLTEAGWELFAQAVREANVVESDVLADLRPEQRTTLADLLEVVLEGLDKHT</sequence>
<reference evidence="2 3" key="1">
    <citation type="journal article" date="2013" name="ISME J.">
        <title>A metabolic model for members of the genus Tetrasphaera involved in enhanced biological phosphorus removal.</title>
        <authorList>
            <person name="Kristiansen R."/>
            <person name="Nguyen H.T.T."/>
            <person name="Saunders A.M."/>
            <person name="Nielsen J.L."/>
            <person name="Wimmer R."/>
            <person name="Le V.Q."/>
            <person name="McIlroy S.J."/>
            <person name="Petrovski S."/>
            <person name="Seviour R.J."/>
            <person name="Calteau A."/>
            <person name="Nielsen K.L."/>
            <person name="Nielsen P.H."/>
        </authorList>
    </citation>
    <scope>NUCLEOTIDE SEQUENCE [LARGE SCALE GENOMIC DNA]</scope>
    <source>
        <strain evidence="2 3">Ben110</strain>
    </source>
</reference>
<keyword evidence="3" id="KW-1185">Reference proteome</keyword>
<dbReference type="OrthoDB" id="3727168at2"/>
<organism evidence="2 3">
    <name type="scientific">Nostocoides australiense Ben110</name>
    <dbReference type="NCBI Taxonomy" id="1193182"/>
    <lineage>
        <taxon>Bacteria</taxon>
        <taxon>Bacillati</taxon>
        <taxon>Actinomycetota</taxon>
        <taxon>Actinomycetes</taxon>
        <taxon>Micrococcales</taxon>
        <taxon>Intrasporangiaceae</taxon>
        <taxon>Nostocoides</taxon>
    </lineage>
</organism>
<dbReference type="PANTHER" id="PTHR33164:SF104">
    <property type="entry name" value="TRANSCRIPTIONAL REGULATORY PROTEIN"/>
    <property type="match status" value="1"/>
</dbReference>